<dbReference type="Proteomes" id="UP000244729">
    <property type="component" value="Chromosome"/>
</dbReference>
<evidence type="ECO:0000313" key="3">
    <source>
        <dbReference type="EMBL" id="AWB96293.1"/>
    </source>
</evidence>
<keyword evidence="1" id="KW-1133">Transmembrane helix</keyword>
<feature type="transmembrane region" description="Helical" evidence="1">
    <location>
        <begin position="73"/>
        <end position="91"/>
    </location>
</feature>
<keyword evidence="1" id="KW-0812">Transmembrane</keyword>
<dbReference type="InterPro" id="IPR006976">
    <property type="entry name" value="VanZ-like"/>
</dbReference>
<dbReference type="PANTHER" id="PTHR28008:SF1">
    <property type="entry name" value="DOMAIN PROTEIN, PUTATIVE (AFU_ORTHOLOGUE AFUA_3G10980)-RELATED"/>
    <property type="match status" value="1"/>
</dbReference>
<dbReference type="AlphaFoldDB" id="A0A2S0WY63"/>
<feature type="transmembrane region" description="Helical" evidence="1">
    <location>
        <begin position="98"/>
        <end position="119"/>
    </location>
</feature>
<sequence>MAGIVPRADRCQGRRETRRMLELERPRWLRWALIGYVVLAALLLLLPVSFGGSVGAIGLWAREQLGWLGIRDGMIEFAANVALFVPIGVILGLAVRRFWLGFTLAVAFSAGAELVQVFLPSRVASLRDVVANVLGAVVGTFIAAIITAVRRSRAEARTGVGAATDASR</sequence>
<dbReference type="PANTHER" id="PTHR28008">
    <property type="entry name" value="DOMAIN PROTEIN, PUTATIVE (AFU_ORTHOLOGUE AFUA_3G10980)-RELATED"/>
    <property type="match status" value="1"/>
</dbReference>
<organism evidence="3 4">
    <name type="scientific">Agromyces badenianii</name>
    <dbReference type="NCBI Taxonomy" id="2080742"/>
    <lineage>
        <taxon>Bacteria</taxon>
        <taxon>Bacillati</taxon>
        <taxon>Actinomycetota</taxon>
        <taxon>Actinomycetes</taxon>
        <taxon>Micrococcales</taxon>
        <taxon>Microbacteriaceae</taxon>
        <taxon>Agromyces</taxon>
    </lineage>
</organism>
<feature type="domain" description="VanZ-like" evidence="2">
    <location>
        <begin position="71"/>
        <end position="146"/>
    </location>
</feature>
<evidence type="ECO:0000313" key="4">
    <source>
        <dbReference type="Proteomes" id="UP000244729"/>
    </source>
</evidence>
<dbReference type="KEGG" id="agm:DCE93_12060"/>
<dbReference type="EMBL" id="CP028913">
    <property type="protein sequence ID" value="AWB96293.1"/>
    <property type="molecule type" value="Genomic_DNA"/>
</dbReference>
<evidence type="ECO:0000256" key="1">
    <source>
        <dbReference type="SAM" id="Phobius"/>
    </source>
</evidence>
<feature type="transmembrane region" description="Helical" evidence="1">
    <location>
        <begin position="28"/>
        <end position="61"/>
    </location>
</feature>
<keyword evidence="4" id="KW-1185">Reference proteome</keyword>
<name>A0A2S0WY63_9MICO</name>
<evidence type="ECO:0000259" key="2">
    <source>
        <dbReference type="Pfam" id="PF04892"/>
    </source>
</evidence>
<dbReference type="Pfam" id="PF04892">
    <property type="entry name" value="VanZ"/>
    <property type="match status" value="1"/>
</dbReference>
<accession>A0A2S0WY63</accession>
<feature type="transmembrane region" description="Helical" evidence="1">
    <location>
        <begin position="131"/>
        <end position="149"/>
    </location>
</feature>
<dbReference type="OrthoDB" id="3787741at2"/>
<proteinExistence type="predicted"/>
<gene>
    <name evidence="3" type="ORF">DCE93_12060</name>
</gene>
<keyword evidence="1" id="KW-0472">Membrane</keyword>
<reference evidence="3 4" key="1">
    <citation type="submission" date="2018-04" db="EMBL/GenBank/DDBJ databases">
        <authorList>
            <person name="Li J."/>
        </authorList>
    </citation>
    <scope>NUCLEOTIDE SEQUENCE [LARGE SCALE GENOMIC DNA]</scope>
    <source>
        <strain evidence="4">30A</strain>
    </source>
</reference>
<protein>
    <submittedName>
        <fullName evidence="3">VanZ family protein</fullName>
    </submittedName>
</protein>